<sequence>MELSIKVIQCEFDFSVVFADIRNYLNTIIFRNFILIMLQLIILNVCFIYNLWSFNLNKKLFQFIQ</sequence>
<reference evidence="2 3" key="1">
    <citation type="submission" date="2014-03" db="EMBL/GenBank/DDBJ databases">
        <title>Draft Genome of Photorhabdus temperata Meg1.</title>
        <authorList>
            <person name="Hurst S.G.IV."/>
            <person name="Morris K."/>
            <person name="Thomas K."/>
            <person name="Tisa L.S."/>
        </authorList>
    </citation>
    <scope>NUCLEOTIDE SEQUENCE [LARGE SCALE GENOMIC DNA]</scope>
    <source>
        <strain evidence="2 3">Meg1</strain>
    </source>
</reference>
<protein>
    <recommendedName>
        <fullName evidence="4">Transmembrane protein</fullName>
    </recommendedName>
</protein>
<accession>A0A081RU10</accession>
<keyword evidence="1" id="KW-0812">Transmembrane</keyword>
<evidence type="ECO:0000256" key="1">
    <source>
        <dbReference type="SAM" id="Phobius"/>
    </source>
</evidence>
<evidence type="ECO:0000313" key="3">
    <source>
        <dbReference type="Proteomes" id="UP000028002"/>
    </source>
</evidence>
<evidence type="ECO:0000313" key="2">
    <source>
        <dbReference type="EMBL" id="KER02163.1"/>
    </source>
</evidence>
<gene>
    <name evidence="2" type="ORF">MEG1DRAFT_03208</name>
</gene>
<proteinExistence type="predicted"/>
<dbReference type="AlphaFoldDB" id="A0A081RU10"/>
<name>A0A081RU10_PHOTE</name>
<keyword evidence="1" id="KW-0472">Membrane</keyword>
<keyword evidence="1" id="KW-1133">Transmembrane helix</keyword>
<feature type="transmembrane region" description="Helical" evidence="1">
    <location>
        <begin position="28"/>
        <end position="52"/>
    </location>
</feature>
<dbReference type="Proteomes" id="UP000028002">
    <property type="component" value="Unassembled WGS sequence"/>
</dbReference>
<organism evidence="2 3">
    <name type="scientific">Photorhabdus temperata subsp. temperata Meg1</name>
    <dbReference type="NCBI Taxonomy" id="1393735"/>
    <lineage>
        <taxon>Bacteria</taxon>
        <taxon>Pseudomonadati</taxon>
        <taxon>Pseudomonadota</taxon>
        <taxon>Gammaproteobacteria</taxon>
        <taxon>Enterobacterales</taxon>
        <taxon>Morganellaceae</taxon>
        <taxon>Photorhabdus</taxon>
    </lineage>
</organism>
<dbReference type="EMBL" id="JGVH01000056">
    <property type="protein sequence ID" value="KER02163.1"/>
    <property type="molecule type" value="Genomic_DNA"/>
</dbReference>
<evidence type="ECO:0008006" key="4">
    <source>
        <dbReference type="Google" id="ProtNLM"/>
    </source>
</evidence>
<comment type="caution">
    <text evidence="2">The sequence shown here is derived from an EMBL/GenBank/DDBJ whole genome shotgun (WGS) entry which is preliminary data.</text>
</comment>